<proteinExistence type="inferred from homology"/>
<dbReference type="RefSeq" id="WP_286678728.1">
    <property type="nucleotide sequence ID" value="NZ_MNXI01000100.1"/>
</dbReference>
<comment type="function">
    <text evidence="1 10">Controls the rotational direction of flagella during chemotaxis.</text>
</comment>
<evidence type="ECO:0000256" key="9">
    <source>
        <dbReference type="ARBA" id="ARBA00023136"/>
    </source>
</evidence>
<dbReference type="PANTHER" id="PTHR35091:SF2">
    <property type="entry name" value="FLAGELLAR PROTEIN FLIL"/>
    <property type="match status" value="1"/>
</dbReference>
<keyword evidence="4 10" id="KW-1003">Cell membrane</keyword>
<evidence type="ECO:0000256" key="6">
    <source>
        <dbReference type="ARBA" id="ARBA00022692"/>
    </source>
</evidence>
<evidence type="ECO:0000256" key="1">
    <source>
        <dbReference type="ARBA" id="ARBA00002254"/>
    </source>
</evidence>
<evidence type="ECO:0000256" key="3">
    <source>
        <dbReference type="ARBA" id="ARBA00008281"/>
    </source>
</evidence>
<evidence type="ECO:0000256" key="10">
    <source>
        <dbReference type="RuleBase" id="RU364125"/>
    </source>
</evidence>
<evidence type="ECO:0000256" key="5">
    <source>
        <dbReference type="ARBA" id="ARBA00022500"/>
    </source>
</evidence>
<comment type="subcellular location">
    <subcellularLocation>
        <location evidence="2">Cell membrane</location>
        <topology evidence="2">Single-pass membrane protein</topology>
    </subcellularLocation>
</comment>
<dbReference type="Pfam" id="PF03748">
    <property type="entry name" value="FliL"/>
    <property type="match status" value="1"/>
</dbReference>
<keyword evidence="5 10" id="KW-0145">Chemotaxis</keyword>
<evidence type="ECO:0000256" key="7">
    <source>
        <dbReference type="ARBA" id="ARBA00022779"/>
    </source>
</evidence>
<keyword evidence="8 10" id="KW-1133">Transmembrane helix</keyword>
<dbReference type="GO" id="GO:0006935">
    <property type="term" value="P:chemotaxis"/>
    <property type="evidence" value="ECO:0007669"/>
    <property type="project" value="UniProtKB-KW"/>
</dbReference>
<dbReference type="PANTHER" id="PTHR35091">
    <property type="entry name" value="FLAGELLAR PROTEIN FLIL"/>
    <property type="match status" value="1"/>
</dbReference>
<dbReference type="GO" id="GO:0005886">
    <property type="term" value="C:plasma membrane"/>
    <property type="evidence" value="ECO:0007669"/>
    <property type="project" value="UniProtKB-SubCell"/>
</dbReference>
<keyword evidence="7 10" id="KW-0283">Flagellar rotation</keyword>
<name>A0A2M7T8B5_9ACTN</name>
<evidence type="ECO:0000256" key="8">
    <source>
        <dbReference type="ARBA" id="ARBA00022989"/>
    </source>
</evidence>
<dbReference type="Proteomes" id="UP000230956">
    <property type="component" value="Unassembled WGS sequence"/>
</dbReference>
<feature type="transmembrane region" description="Helical" evidence="10">
    <location>
        <begin position="41"/>
        <end position="60"/>
    </location>
</feature>
<organism evidence="12 13">
    <name type="scientific">Candidatus Aquicultor secundus</name>
    <dbReference type="NCBI Taxonomy" id="1973895"/>
    <lineage>
        <taxon>Bacteria</taxon>
        <taxon>Bacillati</taxon>
        <taxon>Actinomycetota</taxon>
        <taxon>Candidatus Aquicultoria</taxon>
        <taxon>Candidatus Aquicultorales</taxon>
        <taxon>Candidatus Aquicultoraceae</taxon>
        <taxon>Candidatus Aquicultor</taxon>
    </lineage>
</organism>
<comment type="caution">
    <text evidence="12">The sequence shown here is derived from an EMBL/GenBank/DDBJ whole genome shotgun (WGS) entry which is preliminary data.</text>
</comment>
<protein>
    <recommendedName>
        <fullName evidence="10">Flagellar protein FliL</fullName>
    </recommendedName>
</protein>
<sequence>MEQAVTEVTAVPEEQQQKPEPPKKKRIKLSGLITKLGPLKIPALVILVAVLSIGTALVITKVAQGNTATKQESRVKEAKKQKVGKFITLDPFTVNLAGGQNYLQAAIAFEIDSENAELETELKDRKPQINDVIISILSSKSSGAIADGPGREKLKVEIKKSVDSLLAYGKIERVYFTTFIMQ</sequence>
<reference evidence="13" key="1">
    <citation type="submission" date="2017-09" db="EMBL/GenBank/DDBJ databases">
        <title>Depth-based differentiation of microbial function through sediment-hosted aquifers and enrichment of novel symbionts in the deep terrestrial subsurface.</title>
        <authorList>
            <person name="Probst A.J."/>
            <person name="Ladd B."/>
            <person name="Jarett J.K."/>
            <person name="Geller-Mcgrath D.E."/>
            <person name="Sieber C.M.K."/>
            <person name="Emerson J.B."/>
            <person name="Anantharaman K."/>
            <person name="Thomas B.C."/>
            <person name="Malmstrom R."/>
            <person name="Stieglmeier M."/>
            <person name="Klingl A."/>
            <person name="Woyke T."/>
            <person name="Ryan C.M."/>
            <person name="Banfield J.F."/>
        </authorList>
    </citation>
    <scope>NUCLEOTIDE SEQUENCE [LARGE SCALE GENOMIC DNA]</scope>
</reference>
<gene>
    <name evidence="12" type="ORF">COY37_04880</name>
</gene>
<dbReference type="GO" id="GO:0009425">
    <property type="term" value="C:bacterial-type flagellum basal body"/>
    <property type="evidence" value="ECO:0007669"/>
    <property type="project" value="InterPro"/>
</dbReference>
<dbReference type="InterPro" id="IPR005503">
    <property type="entry name" value="FliL"/>
</dbReference>
<keyword evidence="6 10" id="KW-0812">Transmembrane</keyword>
<evidence type="ECO:0000256" key="4">
    <source>
        <dbReference type="ARBA" id="ARBA00022475"/>
    </source>
</evidence>
<accession>A0A2M7T8B5</accession>
<feature type="region of interest" description="Disordered" evidence="11">
    <location>
        <begin position="1"/>
        <end position="23"/>
    </location>
</feature>
<keyword evidence="9 10" id="KW-0472">Membrane</keyword>
<evidence type="ECO:0000256" key="2">
    <source>
        <dbReference type="ARBA" id="ARBA00004162"/>
    </source>
</evidence>
<evidence type="ECO:0000313" key="12">
    <source>
        <dbReference type="EMBL" id="PIZ39435.1"/>
    </source>
</evidence>
<dbReference type="GO" id="GO:0071978">
    <property type="term" value="P:bacterial-type flagellum-dependent swarming motility"/>
    <property type="evidence" value="ECO:0007669"/>
    <property type="project" value="TreeGrafter"/>
</dbReference>
<dbReference type="EMBL" id="PFNG01000120">
    <property type="protein sequence ID" value="PIZ39435.1"/>
    <property type="molecule type" value="Genomic_DNA"/>
</dbReference>
<dbReference type="AlphaFoldDB" id="A0A2M7T8B5"/>
<evidence type="ECO:0000256" key="11">
    <source>
        <dbReference type="SAM" id="MobiDB-lite"/>
    </source>
</evidence>
<evidence type="ECO:0000313" key="13">
    <source>
        <dbReference type="Proteomes" id="UP000230956"/>
    </source>
</evidence>
<comment type="similarity">
    <text evidence="3 10">Belongs to the FliL family.</text>
</comment>